<dbReference type="AlphaFoldDB" id="A0A9C6X8P4"/>
<protein>
    <submittedName>
        <fullName evidence="8">Ubiquitin-conjugating enzyme E2 K-like</fullName>
    </submittedName>
</protein>
<dbReference type="KEGG" id="foc:127751512"/>
<dbReference type="Pfam" id="PF00179">
    <property type="entry name" value="UQ_con"/>
    <property type="match status" value="1"/>
</dbReference>
<evidence type="ECO:0000313" key="7">
    <source>
        <dbReference type="Proteomes" id="UP000504606"/>
    </source>
</evidence>
<gene>
    <name evidence="8" type="primary">LOC127751512</name>
</gene>
<dbReference type="InterPro" id="IPR023313">
    <property type="entry name" value="UBQ-conjugating_AS"/>
</dbReference>
<dbReference type="PROSITE" id="PS00183">
    <property type="entry name" value="UBC_1"/>
    <property type="match status" value="1"/>
</dbReference>
<keyword evidence="1" id="KW-0808">Transferase</keyword>
<feature type="domain" description="UBC core" evidence="6">
    <location>
        <begin position="4"/>
        <end position="153"/>
    </location>
</feature>
<accession>A0A9C6X8P4</accession>
<dbReference type="InterPro" id="IPR050113">
    <property type="entry name" value="Ub_conjugating_enzyme"/>
</dbReference>
<dbReference type="SUPFAM" id="SSF54495">
    <property type="entry name" value="UBC-like"/>
    <property type="match status" value="1"/>
</dbReference>
<evidence type="ECO:0000313" key="8">
    <source>
        <dbReference type="RefSeq" id="XP_052131125.1"/>
    </source>
</evidence>
<evidence type="ECO:0000256" key="1">
    <source>
        <dbReference type="ARBA" id="ARBA00022679"/>
    </source>
</evidence>
<dbReference type="GO" id="GO:0016740">
    <property type="term" value="F:transferase activity"/>
    <property type="evidence" value="ECO:0007669"/>
    <property type="project" value="UniProtKB-KW"/>
</dbReference>
<dbReference type="RefSeq" id="XP_052131125.1">
    <property type="nucleotide sequence ID" value="XM_052275165.1"/>
</dbReference>
<dbReference type="PROSITE" id="PS50030">
    <property type="entry name" value="UBA"/>
    <property type="match status" value="1"/>
</dbReference>
<evidence type="ECO:0000256" key="2">
    <source>
        <dbReference type="ARBA" id="ARBA00022786"/>
    </source>
</evidence>
<feature type="active site" description="Glycyl thioester intermediate" evidence="3">
    <location>
        <position position="91"/>
    </location>
</feature>
<keyword evidence="2 4" id="KW-0833">Ubl conjugation pathway</keyword>
<comment type="similarity">
    <text evidence="4">Belongs to the ubiquitin-conjugating enzyme family.</text>
</comment>
<dbReference type="SMART" id="SM00212">
    <property type="entry name" value="UBCc"/>
    <property type="match status" value="1"/>
</dbReference>
<dbReference type="OrthoDB" id="9993688at2759"/>
<name>A0A9C6X8P4_FRAOC</name>
<keyword evidence="4" id="KW-0067">ATP-binding</keyword>
<evidence type="ECO:0000259" key="5">
    <source>
        <dbReference type="PROSITE" id="PS50030"/>
    </source>
</evidence>
<feature type="domain" description="UBA" evidence="5">
    <location>
        <begin position="156"/>
        <end position="199"/>
    </location>
</feature>
<organism evidence="7 8">
    <name type="scientific">Frankliniella occidentalis</name>
    <name type="common">Western flower thrips</name>
    <name type="synonym">Euthrips occidentalis</name>
    <dbReference type="NCBI Taxonomy" id="133901"/>
    <lineage>
        <taxon>Eukaryota</taxon>
        <taxon>Metazoa</taxon>
        <taxon>Ecdysozoa</taxon>
        <taxon>Arthropoda</taxon>
        <taxon>Hexapoda</taxon>
        <taxon>Insecta</taxon>
        <taxon>Pterygota</taxon>
        <taxon>Neoptera</taxon>
        <taxon>Paraneoptera</taxon>
        <taxon>Thysanoptera</taxon>
        <taxon>Terebrantia</taxon>
        <taxon>Thripoidea</taxon>
        <taxon>Thripidae</taxon>
        <taxon>Frankliniella</taxon>
    </lineage>
</organism>
<dbReference type="Proteomes" id="UP000504606">
    <property type="component" value="Unplaced"/>
</dbReference>
<dbReference type="InterPro" id="IPR000608">
    <property type="entry name" value="UBC"/>
</dbReference>
<evidence type="ECO:0000259" key="6">
    <source>
        <dbReference type="PROSITE" id="PS50127"/>
    </source>
</evidence>
<dbReference type="GO" id="GO:0005524">
    <property type="term" value="F:ATP binding"/>
    <property type="evidence" value="ECO:0007669"/>
    <property type="project" value="UniProtKB-UniRule"/>
</dbReference>
<dbReference type="SUPFAM" id="SSF46934">
    <property type="entry name" value="UBA-like"/>
    <property type="match status" value="1"/>
</dbReference>
<reference evidence="8" key="1">
    <citation type="journal article" date="2018" name="Proc. Natl. Acad. Sci. U.S.A.">
        <title>Phylogenomics and the evolution of hemipteroid insects.</title>
        <authorList>
            <person name="Johnson K.P."/>
            <person name="Dietrich C.H."/>
            <person name="Friedrich F."/>
            <person name="Beutel R.G."/>
            <person name="Wipfler B."/>
            <person name="Peters R.S."/>
            <person name="Allen J.M."/>
            <person name="Petersen M."/>
            <person name="Donath A."/>
            <person name="Walden K.K."/>
            <person name="Kozlov A.M."/>
            <person name="Podsiadlowski L."/>
            <person name="Mayer C."/>
            <person name="Meusemann K."/>
            <person name="Vasilikopoulos A."/>
            <person name="Waterhouse R.M."/>
            <person name="Cameron S.L."/>
            <person name="Weirauch C."/>
            <person name="Swanson D.R."/>
            <person name="Percy D.M."/>
            <person name="Hardy N.B."/>
            <person name="Terry I."/>
            <person name="Liu S."/>
            <person name="Zhou X."/>
            <person name="Misof B."/>
            <person name="Robertson H.M."/>
            <person name="Yoshizawa K."/>
        </authorList>
    </citation>
    <scope>NUCLEOTIDE SEQUENCE</scope>
    <source>
        <tissue evidence="8">Whole organism</tissue>
    </source>
</reference>
<reference evidence="8" key="2">
    <citation type="submission" date="2025-08" db="UniProtKB">
        <authorList>
            <consortium name="RefSeq"/>
        </authorList>
    </citation>
    <scope>IDENTIFICATION</scope>
    <source>
        <tissue evidence="8">Whole organism</tissue>
    </source>
</reference>
<dbReference type="PROSITE" id="PS50127">
    <property type="entry name" value="UBC_2"/>
    <property type="match status" value="1"/>
</dbReference>
<dbReference type="GeneID" id="127751512"/>
<dbReference type="InterPro" id="IPR015940">
    <property type="entry name" value="UBA"/>
</dbReference>
<keyword evidence="7" id="KW-1185">Reference proteome</keyword>
<dbReference type="PANTHER" id="PTHR24067">
    <property type="entry name" value="UBIQUITIN-CONJUGATING ENZYME E2"/>
    <property type="match status" value="1"/>
</dbReference>
<evidence type="ECO:0000256" key="4">
    <source>
        <dbReference type="RuleBase" id="RU362109"/>
    </source>
</evidence>
<proteinExistence type="inferred from homology"/>
<sequence length="200" mass="22234">MSSNNTKRIRVDLADVQKCNRENDCGISVVVGDDLLGFDAFIKGPAGTPYEGGTFKVRINIPAEYPMQPPVATFKTEIWHPNISSVSGYVCLDTLGSKWVGCMNFRAVLLSLQNLLMNPEPADPQDAVVGGQAQRDLSMFRDTAEMWTHIFAGGRKFKESLKRHVKSMTDMGYNLNNVMEHLSAADWDIDMALETINMNT</sequence>
<keyword evidence="4" id="KW-0547">Nucleotide-binding</keyword>
<dbReference type="InterPro" id="IPR009060">
    <property type="entry name" value="UBA-like_sf"/>
</dbReference>
<evidence type="ECO:0000256" key="3">
    <source>
        <dbReference type="PROSITE-ProRule" id="PRU10133"/>
    </source>
</evidence>
<dbReference type="Gene3D" id="3.10.110.10">
    <property type="entry name" value="Ubiquitin Conjugating Enzyme"/>
    <property type="match status" value="1"/>
</dbReference>
<dbReference type="InterPro" id="IPR016135">
    <property type="entry name" value="UBQ-conjugating_enzyme/RWD"/>
</dbReference>